<dbReference type="RefSeq" id="WP_095542581.1">
    <property type="nucleotide sequence ID" value="NZ_NSJC01000009.1"/>
</dbReference>
<comment type="caution">
    <text evidence="3">The sequence shown here is derived from an EMBL/GenBank/DDBJ whole genome shotgun (WGS) entry which is preliminary data.</text>
</comment>
<reference evidence="3 4" key="1">
    <citation type="submission" date="2017-08" db="EMBL/GenBank/DDBJ databases">
        <title>WGS of Clinical strains of the CDC Group NO-1 linked to zoonotic infections in humans.</title>
        <authorList>
            <person name="Bernier A.-M."/>
            <person name="Bernard K."/>
        </authorList>
    </citation>
    <scope>NUCLEOTIDE SEQUENCE [LARGE SCALE GENOMIC DNA]</scope>
    <source>
        <strain evidence="3 4">NML91-0035</strain>
    </source>
</reference>
<keyword evidence="2" id="KW-0812">Transmembrane</keyword>
<keyword evidence="2" id="KW-0472">Membrane</keyword>
<evidence type="ECO:0000256" key="1">
    <source>
        <dbReference type="SAM" id="MobiDB-lite"/>
    </source>
</evidence>
<dbReference type="GeneID" id="93874773"/>
<sequence length="227" mass="24171">MSNALPPTPEPPQPAAQGHTASPGPAGQLSASEVLVQLLTRLDKPSFSVRELMALMGDKGLLMLCALMTLPFLFPVSIPGVSTVFGCAILLIALSISLGRLPWLPPFIADRQLSADRLRPVLQRGLGVLRRLDAILKPLRMHRLTGGPMRNLNGLAIMFAAVLLMLPLGLVPFSNTLPGIAILLLSLGVAQRDGLLVLGGYLVTLGSVVYFGLLAWAAWKAGSHFFI</sequence>
<evidence type="ECO:0000256" key="2">
    <source>
        <dbReference type="SAM" id="Phobius"/>
    </source>
</evidence>
<dbReference type="AlphaFoldDB" id="A0A2A2T4T4"/>
<organism evidence="3 4">
    <name type="scientific">Vandammella animalimorsus</name>
    <dbReference type="NCBI Taxonomy" id="2029117"/>
    <lineage>
        <taxon>Bacteria</taxon>
        <taxon>Pseudomonadati</taxon>
        <taxon>Pseudomonadota</taxon>
        <taxon>Betaproteobacteria</taxon>
        <taxon>Burkholderiales</taxon>
        <taxon>Comamonadaceae</taxon>
        <taxon>Vandammella</taxon>
    </lineage>
</organism>
<proteinExistence type="predicted"/>
<feature type="compositionally biased region" description="Pro residues" evidence="1">
    <location>
        <begin position="1"/>
        <end position="14"/>
    </location>
</feature>
<feature type="transmembrane region" description="Helical" evidence="2">
    <location>
        <begin position="152"/>
        <end position="174"/>
    </location>
</feature>
<dbReference type="EMBL" id="NTBI01000007">
    <property type="protein sequence ID" value="PAX16457.1"/>
    <property type="molecule type" value="Genomic_DNA"/>
</dbReference>
<protein>
    <submittedName>
        <fullName evidence="3">Protein exod</fullName>
    </submittedName>
</protein>
<evidence type="ECO:0000313" key="4">
    <source>
        <dbReference type="Proteomes" id="UP000217780"/>
    </source>
</evidence>
<name>A0A2A2T4T4_9BURK</name>
<keyword evidence="2" id="KW-1133">Transmembrane helix</keyword>
<evidence type="ECO:0000313" key="3">
    <source>
        <dbReference type="EMBL" id="PAX16457.1"/>
    </source>
</evidence>
<gene>
    <name evidence="3" type="ORF">CLI92_08980</name>
</gene>
<accession>A0A2A2T4T4</accession>
<dbReference type="PIRSF" id="PIRSF033239">
    <property type="entry name" value="ExoD"/>
    <property type="match status" value="1"/>
</dbReference>
<feature type="region of interest" description="Disordered" evidence="1">
    <location>
        <begin position="1"/>
        <end position="27"/>
    </location>
</feature>
<dbReference type="Pfam" id="PF06055">
    <property type="entry name" value="ExoD"/>
    <property type="match status" value="1"/>
</dbReference>
<dbReference type="InterPro" id="IPR010331">
    <property type="entry name" value="ExoD"/>
</dbReference>
<dbReference type="PANTHER" id="PTHR41795:SF1">
    <property type="entry name" value="EXOPOLYSACCHARIDE SYNTHESIS PROTEIN"/>
    <property type="match status" value="1"/>
</dbReference>
<feature type="transmembrane region" description="Helical" evidence="2">
    <location>
        <begin position="83"/>
        <end position="103"/>
    </location>
</feature>
<feature type="transmembrane region" description="Helical" evidence="2">
    <location>
        <begin position="194"/>
        <end position="219"/>
    </location>
</feature>
<dbReference type="Proteomes" id="UP000217780">
    <property type="component" value="Unassembled WGS sequence"/>
</dbReference>
<dbReference type="PANTHER" id="PTHR41795">
    <property type="entry name" value="EXOPOLYSACCHARIDE SYNTHESIS PROTEIN"/>
    <property type="match status" value="1"/>
</dbReference>